<proteinExistence type="predicted"/>
<gene>
    <name evidence="3" type="ORF">ACJRO7_023496</name>
</gene>
<name>A0ABD3K703_EUCGL</name>
<dbReference type="SUPFAM" id="SSF56801">
    <property type="entry name" value="Acetyl-CoA synthetase-like"/>
    <property type="match status" value="1"/>
</dbReference>
<sequence length="690" mass="75023">MNYENYDPSFPDQPVVDLYLPVWSKLPAFRSKPAFVWVDDDGDGTASALTYSQLNDSVQSISSRLLIPLQRGDTVIILCPPGLELIEIIFGCQRAGLVSIPMLPPDPSFAQESHHHLTRVLSQTKPKAAIATRGYITRVNHYIYSNSANRDEKFVAMLQNLRWVSTEEIGTESNAKIRPSAPSPPSCSYNGCKPEEVYLIQYTSGATGIPKPVLVTAGSAAHNVRAARKAYDLHPNSMITSWLPQYHDCGLMFLLLTIVSGATCVLTSPTSFLKRPRLWLQLITDFRATCTPVPSFTLPLVVRRGGVNKGTSPINLASMKNLIMINEPIYRAPVEEFVNAFVPFGLNPSSISPSYGLAENCTFVSTAWRAATNDSATFPNIPTHNKLLPSARLASTNDDSSSEEEDMQIVVVNEETLAPVQDGTEGEIWVSSLSNASGYLGHPSLTRENFHARLSNKGSNCFLRTGDRGIVKGEERLLYVTGRCSDIITITPPNAIETSSRAHHAHYLETSAYDAFPQFLRGGCIAAFERDSRKVAVVAELQRSEGLNRDVLRGLCEGIRDAIWNREKVEVGLVVLVKNGSVPKTTSGKLQRWLAKARLVGGKMNVVMEMEFGVDDNGKSLSSFMGSSVNGSEARDEGTGGKRSSSSSSSSSSAMEVSGNAAGERAESEIAYALTSSGGDSTRPKLLSML</sequence>
<dbReference type="InterPro" id="IPR000873">
    <property type="entry name" value="AMP-dep_synth/lig_dom"/>
</dbReference>
<dbReference type="AlphaFoldDB" id="A0ABD3K703"/>
<dbReference type="Gene3D" id="3.30.300.30">
    <property type="match status" value="1"/>
</dbReference>
<reference evidence="3 4" key="1">
    <citation type="submission" date="2024-11" db="EMBL/GenBank/DDBJ databases">
        <title>Chromosome-level genome assembly of Eucalyptus globulus Labill. provides insights into its genome evolution.</title>
        <authorList>
            <person name="Li X."/>
        </authorList>
    </citation>
    <scope>NUCLEOTIDE SEQUENCE [LARGE SCALE GENOMIC DNA]</scope>
    <source>
        <strain evidence="3">CL2024</strain>
        <tissue evidence="3">Fresh tender leaves</tissue>
    </source>
</reference>
<dbReference type="Proteomes" id="UP001634007">
    <property type="component" value="Unassembled WGS sequence"/>
</dbReference>
<protein>
    <recommendedName>
        <fullName evidence="2">AMP-dependent synthetase/ligase domain-containing protein</fullName>
    </recommendedName>
</protein>
<dbReference type="Gene3D" id="3.40.50.12780">
    <property type="entry name" value="N-terminal domain of ligase-like"/>
    <property type="match status" value="1"/>
</dbReference>
<evidence type="ECO:0000259" key="2">
    <source>
        <dbReference type="Pfam" id="PF00501"/>
    </source>
</evidence>
<evidence type="ECO:0000313" key="4">
    <source>
        <dbReference type="Proteomes" id="UP001634007"/>
    </source>
</evidence>
<dbReference type="CDD" id="cd05931">
    <property type="entry name" value="FAAL"/>
    <property type="match status" value="1"/>
</dbReference>
<evidence type="ECO:0000313" key="3">
    <source>
        <dbReference type="EMBL" id="KAL3734159.1"/>
    </source>
</evidence>
<dbReference type="InterPro" id="IPR040097">
    <property type="entry name" value="FAAL/FAAC"/>
</dbReference>
<evidence type="ECO:0000256" key="1">
    <source>
        <dbReference type="SAM" id="MobiDB-lite"/>
    </source>
</evidence>
<dbReference type="InterPro" id="IPR042099">
    <property type="entry name" value="ANL_N_sf"/>
</dbReference>
<feature type="region of interest" description="Disordered" evidence="1">
    <location>
        <begin position="623"/>
        <end position="663"/>
    </location>
</feature>
<accession>A0ABD3K703</accession>
<dbReference type="EMBL" id="JBJKBG010000006">
    <property type="protein sequence ID" value="KAL3734159.1"/>
    <property type="molecule type" value="Genomic_DNA"/>
</dbReference>
<dbReference type="PANTHER" id="PTHR22754:SF40">
    <property type="entry name" value="OS01G0636300 PROTEIN"/>
    <property type="match status" value="1"/>
</dbReference>
<dbReference type="InterPro" id="IPR045851">
    <property type="entry name" value="AMP-bd_C_sf"/>
</dbReference>
<comment type="caution">
    <text evidence="3">The sequence shown here is derived from an EMBL/GenBank/DDBJ whole genome shotgun (WGS) entry which is preliminary data.</text>
</comment>
<keyword evidence="4" id="KW-1185">Reference proteome</keyword>
<feature type="domain" description="AMP-dependent synthetase/ligase" evidence="2">
    <location>
        <begin position="30"/>
        <end position="440"/>
    </location>
</feature>
<dbReference type="PANTHER" id="PTHR22754">
    <property type="entry name" value="DISCO-INTERACTING PROTEIN 2 DIP2 -RELATED"/>
    <property type="match status" value="1"/>
</dbReference>
<organism evidence="3 4">
    <name type="scientific">Eucalyptus globulus</name>
    <name type="common">Tasmanian blue gum</name>
    <dbReference type="NCBI Taxonomy" id="34317"/>
    <lineage>
        <taxon>Eukaryota</taxon>
        <taxon>Viridiplantae</taxon>
        <taxon>Streptophyta</taxon>
        <taxon>Embryophyta</taxon>
        <taxon>Tracheophyta</taxon>
        <taxon>Spermatophyta</taxon>
        <taxon>Magnoliopsida</taxon>
        <taxon>eudicotyledons</taxon>
        <taxon>Gunneridae</taxon>
        <taxon>Pentapetalae</taxon>
        <taxon>rosids</taxon>
        <taxon>malvids</taxon>
        <taxon>Myrtales</taxon>
        <taxon>Myrtaceae</taxon>
        <taxon>Myrtoideae</taxon>
        <taxon>Eucalypteae</taxon>
        <taxon>Eucalyptus</taxon>
    </lineage>
</organism>
<feature type="compositionally biased region" description="Low complexity" evidence="1">
    <location>
        <begin position="644"/>
        <end position="653"/>
    </location>
</feature>
<dbReference type="Pfam" id="PF00501">
    <property type="entry name" value="AMP-binding"/>
    <property type="match status" value="1"/>
</dbReference>